<reference evidence="2" key="1">
    <citation type="journal article" date="2019" name="Int. J. Syst. Evol. Microbiol.">
        <title>The Global Catalogue of Microorganisms (GCM) 10K type strain sequencing project: providing services to taxonomists for standard genome sequencing and annotation.</title>
        <authorList>
            <consortium name="The Broad Institute Genomics Platform"/>
            <consortium name="The Broad Institute Genome Sequencing Center for Infectious Disease"/>
            <person name="Wu L."/>
            <person name="Ma J."/>
        </authorList>
    </citation>
    <scope>NUCLEOTIDE SEQUENCE [LARGE SCALE GENOMIC DNA]</scope>
    <source>
        <strain evidence="2">KCTC 52274</strain>
    </source>
</reference>
<protein>
    <submittedName>
        <fullName evidence="1">Uncharacterized protein</fullName>
    </submittedName>
</protein>
<comment type="caution">
    <text evidence="1">The sequence shown here is derived from an EMBL/GenBank/DDBJ whole genome shotgun (WGS) entry which is preliminary data.</text>
</comment>
<organism evidence="1 2">
    <name type="scientific">Aquimarina rubra</name>
    <dbReference type="NCBI Taxonomy" id="1920033"/>
    <lineage>
        <taxon>Bacteria</taxon>
        <taxon>Pseudomonadati</taxon>
        <taxon>Bacteroidota</taxon>
        <taxon>Flavobacteriia</taxon>
        <taxon>Flavobacteriales</taxon>
        <taxon>Flavobacteriaceae</taxon>
        <taxon>Aquimarina</taxon>
    </lineage>
</organism>
<dbReference type="RefSeq" id="WP_378295097.1">
    <property type="nucleotide sequence ID" value="NZ_JBHULE010000035.1"/>
</dbReference>
<evidence type="ECO:0000313" key="2">
    <source>
        <dbReference type="Proteomes" id="UP001597319"/>
    </source>
</evidence>
<name>A0ABW5LN87_9FLAO</name>
<proteinExistence type="predicted"/>
<sequence length="110" mass="12855">MDRFDHARAEIQLLCDDILNLDKNLTSREIRLIQQLKTCKLFLKVERYKIDQESGINYANEKINFLCPEIEEFLFVTEKCIKEYEAKFNFDVVAHKCFSCKILGISGIGS</sequence>
<keyword evidence="2" id="KW-1185">Reference proteome</keyword>
<dbReference type="EMBL" id="JBHULE010000035">
    <property type="protein sequence ID" value="MFD2565274.1"/>
    <property type="molecule type" value="Genomic_DNA"/>
</dbReference>
<evidence type="ECO:0000313" key="1">
    <source>
        <dbReference type="EMBL" id="MFD2565274.1"/>
    </source>
</evidence>
<dbReference type="Proteomes" id="UP001597319">
    <property type="component" value="Unassembled WGS sequence"/>
</dbReference>
<gene>
    <name evidence="1" type="ORF">ACFSR1_21530</name>
</gene>
<accession>A0ABW5LN87</accession>